<proteinExistence type="predicted"/>
<evidence type="ECO:0000313" key="2">
    <source>
        <dbReference type="EMBL" id="GFT81820.1"/>
    </source>
</evidence>
<keyword evidence="3" id="KW-1185">Reference proteome</keyword>
<evidence type="ECO:0000313" key="3">
    <source>
        <dbReference type="Proteomes" id="UP000887013"/>
    </source>
</evidence>
<feature type="region of interest" description="Disordered" evidence="1">
    <location>
        <begin position="120"/>
        <end position="150"/>
    </location>
</feature>
<name>A0A8X6U593_NEPPI</name>
<accession>A0A8X6U593</accession>
<dbReference type="AlphaFoldDB" id="A0A8X6U593"/>
<reference evidence="2" key="1">
    <citation type="submission" date="2020-08" db="EMBL/GenBank/DDBJ databases">
        <title>Multicomponent nature underlies the extraordinary mechanical properties of spider dragline silk.</title>
        <authorList>
            <person name="Kono N."/>
            <person name="Nakamura H."/>
            <person name="Mori M."/>
            <person name="Yoshida Y."/>
            <person name="Ohtoshi R."/>
            <person name="Malay A.D."/>
            <person name="Moran D.A.P."/>
            <person name="Tomita M."/>
            <person name="Numata K."/>
            <person name="Arakawa K."/>
        </authorList>
    </citation>
    <scope>NUCLEOTIDE SEQUENCE</scope>
</reference>
<feature type="compositionally biased region" description="Basic and acidic residues" evidence="1">
    <location>
        <begin position="126"/>
        <end position="146"/>
    </location>
</feature>
<protein>
    <submittedName>
        <fullName evidence="2">Uncharacterized protein</fullName>
    </submittedName>
</protein>
<evidence type="ECO:0000256" key="1">
    <source>
        <dbReference type="SAM" id="MobiDB-lite"/>
    </source>
</evidence>
<dbReference type="EMBL" id="BMAW01072214">
    <property type="protein sequence ID" value="GFT81820.1"/>
    <property type="molecule type" value="Genomic_DNA"/>
</dbReference>
<comment type="caution">
    <text evidence="2">The sequence shown here is derived from an EMBL/GenBank/DDBJ whole genome shotgun (WGS) entry which is preliminary data.</text>
</comment>
<organism evidence="2 3">
    <name type="scientific">Nephila pilipes</name>
    <name type="common">Giant wood spider</name>
    <name type="synonym">Nephila maculata</name>
    <dbReference type="NCBI Taxonomy" id="299642"/>
    <lineage>
        <taxon>Eukaryota</taxon>
        <taxon>Metazoa</taxon>
        <taxon>Ecdysozoa</taxon>
        <taxon>Arthropoda</taxon>
        <taxon>Chelicerata</taxon>
        <taxon>Arachnida</taxon>
        <taxon>Araneae</taxon>
        <taxon>Araneomorphae</taxon>
        <taxon>Entelegynae</taxon>
        <taxon>Araneoidea</taxon>
        <taxon>Nephilidae</taxon>
        <taxon>Nephila</taxon>
    </lineage>
</organism>
<gene>
    <name evidence="2" type="primary">AVEN_255439_1</name>
    <name evidence="2" type="ORF">NPIL_413791</name>
</gene>
<dbReference type="OrthoDB" id="6425220at2759"/>
<dbReference type="Proteomes" id="UP000887013">
    <property type="component" value="Unassembled WGS sequence"/>
</dbReference>
<sequence>MNDPKQLFDLLVESAESFDFEAAESATPEDAMKCLKVLKHYIRVVCGSKNINMYLKYYLNYCGLEAEVPGSVVGGYKFALNLLKQIHKCSGRDCVSKYRQEKSVRKEFVTGVKRDCGKMKISGKRQKNDPEGHTNDEVPPEKEVPATREIPLYII</sequence>